<sequence length="101" mass="10342">MEEEEEDNKCVSFDRGGFNENESHLKWDTNRGYLGGIQARNRRKLVGNAAPCMAIYSGLDEPDGDGDGAGGGGGDGGDGGGGGGVGDEGGGSTIKSFHYLN</sequence>
<comment type="caution">
    <text evidence="2">The sequence shown here is derived from an EMBL/GenBank/DDBJ whole genome shotgun (WGS) entry which is preliminary data.</text>
</comment>
<accession>A0A834P8T2</accession>
<gene>
    <name evidence="2" type="ORF">H0235_005251</name>
</gene>
<feature type="region of interest" description="Disordered" evidence="1">
    <location>
        <begin position="60"/>
        <end position="101"/>
    </location>
</feature>
<keyword evidence="3" id="KW-1185">Reference proteome</keyword>
<evidence type="ECO:0000313" key="2">
    <source>
        <dbReference type="EMBL" id="KAF7432327.1"/>
    </source>
</evidence>
<evidence type="ECO:0000256" key="1">
    <source>
        <dbReference type="SAM" id="MobiDB-lite"/>
    </source>
</evidence>
<dbReference type="EMBL" id="JACSDY010000003">
    <property type="protein sequence ID" value="KAF7432327.1"/>
    <property type="molecule type" value="Genomic_DNA"/>
</dbReference>
<dbReference type="Proteomes" id="UP000600918">
    <property type="component" value="Unassembled WGS sequence"/>
</dbReference>
<name>A0A834P8T2_VESPE</name>
<dbReference type="AlphaFoldDB" id="A0A834P8T2"/>
<feature type="compositionally biased region" description="Gly residues" evidence="1">
    <location>
        <begin position="67"/>
        <end position="92"/>
    </location>
</feature>
<proteinExistence type="predicted"/>
<organism evidence="2 3">
    <name type="scientific">Vespula pensylvanica</name>
    <name type="common">Western yellow jacket</name>
    <name type="synonym">Wasp</name>
    <dbReference type="NCBI Taxonomy" id="30213"/>
    <lineage>
        <taxon>Eukaryota</taxon>
        <taxon>Metazoa</taxon>
        <taxon>Ecdysozoa</taxon>
        <taxon>Arthropoda</taxon>
        <taxon>Hexapoda</taxon>
        <taxon>Insecta</taxon>
        <taxon>Pterygota</taxon>
        <taxon>Neoptera</taxon>
        <taxon>Endopterygota</taxon>
        <taxon>Hymenoptera</taxon>
        <taxon>Apocrita</taxon>
        <taxon>Aculeata</taxon>
        <taxon>Vespoidea</taxon>
        <taxon>Vespidae</taxon>
        <taxon>Vespinae</taxon>
        <taxon>Vespula</taxon>
    </lineage>
</organism>
<reference evidence="2" key="1">
    <citation type="journal article" date="2020" name="G3 (Bethesda)">
        <title>High-Quality Assemblies for Three Invasive Social Wasps from the &lt;i&gt;Vespula&lt;/i&gt; Genus.</title>
        <authorList>
            <person name="Harrop T.W.R."/>
            <person name="Guhlin J."/>
            <person name="McLaughlin G.M."/>
            <person name="Permina E."/>
            <person name="Stockwell P."/>
            <person name="Gilligan J."/>
            <person name="Le Lec M.F."/>
            <person name="Gruber M.A.M."/>
            <person name="Quinn O."/>
            <person name="Lovegrove M."/>
            <person name="Duncan E.J."/>
            <person name="Remnant E.J."/>
            <person name="Van Eeckhoven J."/>
            <person name="Graham B."/>
            <person name="Knapp R.A."/>
            <person name="Langford K.W."/>
            <person name="Kronenberg Z."/>
            <person name="Press M.O."/>
            <person name="Eacker S.M."/>
            <person name="Wilson-Rankin E.E."/>
            <person name="Purcell J."/>
            <person name="Lester P.J."/>
            <person name="Dearden P.K."/>
        </authorList>
    </citation>
    <scope>NUCLEOTIDE SEQUENCE</scope>
    <source>
        <strain evidence="2">Volc-1</strain>
    </source>
</reference>
<evidence type="ECO:0000313" key="3">
    <source>
        <dbReference type="Proteomes" id="UP000600918"/>
    </source>
</evidence>
<protein>
    <submittedName>
        <fullName evidence="2">Uncharacterized protein</fullName>
    </submittedName>
</protein>